<dbReference type="InterPro" id="IPR011009">
    <property type="entry name" value="Kinase-like_dom_sf"/>
</dbReference>
<evidence type="ECO:0000259" key="7">
    <source>
        <dbReference type="PROSITE" id="PS50011"/>
    </source>
</evidence>
<dbReference type="CDD" id="cd14014">
    <property type="entry name" value="STKc_PknB_like"/>
    <property type="match status" value="1"/>
</dbReference>
<sequence length="368" mass="38436">MGEGFAGQTLPGVIGGRYKLQELIGRGSSAAVYKGQDDVLGRDVAVKIFHPQVTDADELRRQQGEIELLATFNHPGLVTVYDAGTDTSPAGESRTFVVMELAGGTDLRRQLRMGALPPADVARIGAQLGQALEYVHRRGVIHRDIKPGNIALSAGDGEPRAKLMDFGIARAIEGTRLTATGKTVGTANYLSPEQAKGEALGTASDIYSLGLVLLECLTGKVEYPGSAVESAVARLQRRPQVPAELGPGWVKLLRAMTAMDPAGRPGAGQAAEALAGLAETVLPAAAAAPGEHRHTAALSAAPARHPRRLRRHAAWLVPAALLLAAAAVLAPSVIADAGQPGPPVPEPSPALTGNLEEHMRELERTLTP</sequence>
<feature type="binding site" evidence="5">
    <location>
        <position position="47"/>
    </location>
    <ligand>
        <name>ATP</name>
        <dbReference type="ChEBI" id="CHEBI:30616"/>
    </ligand>
</feature>
<feature type="domain" description="Protein kinase" evidence="7">
    <location>
        <begin position="18"/>
        <end position="282"/>
    </location>
</feature>
<dbReference type="PANTHER" id="PTHR43289:SF34">
    <property type="entry name" value="SERINE_THREONINE-PROTEIN KINASE YBDM-RELATED"/>
    <property type="match status" value="1"/>
</dbReference>
<evidence type="ECO:0000256" key="6">
    <source>
        <dbReference type="SAM" id="Phobius"/>
    </source>
</evidence>
<keyword evidence="6" id="KW-1133">Transmembrane helix</keyword>
<dbReference type="GO" id="GO:0004674">
    <property type="term" value="F:protein serine/threonine kinase activity"/>
    <property type="evidence" value="ECO:0007669"/>
    <property type="project" value="UniProtKB-KW"/>
</dbReference>
<proteinExistence type="predicted"/>
<evidence type="ECO:0000256" key="4">
    <source>
        <dbReference type="ARBA" id="ARBA00022840"/>
    </source>
</evidence>
<dbReference type="PROSITE" id="PS00107">
    <property type="entry name" value="PROTEIN_KINASE_ATP"/>
    <property type="match status" value="1"/>
</dbReference>
<dbReference type="Pfam" id="PF00069">
    <property type="entry name" value="Pkinase"/>
    <property type="match status" value="1"/>
</dbReference>
<keyword evidence="4 5" id="KW-0067">ATP-binding</keyword>
<keyword evidence="3 8" id="KW-0418">Kinase</keyword>
<keyword evidence="2 5" id="KW-0547">Nucleotide-binding</keyword>
<evidence type="ECO:0000313" key="9">
    <source>
        <dbReference type="Proteomes" id="UP000544090"/>
    </source>
</evidence>
<dbReference type="SUPFAM" id="SSF56112">
    <property type="entry name" value="Protein kinase-like (PK-like)"/>
    <property type="match status" value="1"/>
</dbReference>
<keyword evidence="6" id="KW-0812">Transmembrane</keyword>
<dbReference type="GO" id="GO:0005524">
    <property type="term" value="F:ATP binding"/>
    <property type="evidence" value="ECO:0007669"/>
    <property type="project" value="UniProtKB-UniRule"/>
</dbReference>
<accession>A0A7X6K6G6</accession>
<dbReference type="InterPro" id="IPR017441">
    <property type="entry name" value="Protein_kinase_ATP_BS"/>
</dbReference>
<dbReference type="Proteomes" id="UP000544090">
    <property type="component" value="Unassembled WGS sequence"/>
</dbReference>
<keyword evidence="9" id="KW-1185">Reference proteome</keyword>
<dbReference type="Gene3D" id="3.30.200.20">
    <property type="entry name" value="Phosphorylase Kinase, domain 1"/>
    <property type="match status" value="1"/>
</dbReference>
<feature type="transmembrane region" description="Helical" evidence="6">
    <location>
        <begin position="313"/>
        <end position="334"/>
    </location>
</feature>
<evidence type="ECO:0000256" key="3">
    <source>
        <dbReference type="ARBA" id="ARBA00022777"/>
    </source>
</evidence>
<dbReference type="PANTHER" id="PTHR43289">
    <property type="entry name" value="MITOGEN-ACTIVATED PROTEIN KINASE KINASE KINASE 20-RELATED"/>
    <property type="match status" value="1"/>
</dbReference>
<dbReference type="RefSeq" id="WP_168487500.1">
    <property type="nucleotide sequence ID" value="NZ_JAAZSQ010000015.1"/>
</dbReference>
<keyword evidence="1" id="KW-0808">Transferase</keyword>
<name>A0A7X6K6G6_9MICC</name>
<keyword evidence="6" id="KW-0472">Membrane</keyword>
<keyword evidence="8" id="KW-0723">Serine/threonine-protein kinase</keyword>
<reference evidence="8 9" key="1">
    <citation type="submission" date="2020-04" db="EMBL/GenBank/DDBJ databases">
        <title>Arthrobacter sp. nov.</title>
        <authorList>
            <person name="Liu S."/>
        </authorList>
    </citation>
    <scope>NUCLEOTIDE SEQUENCE [LARGE SCALE GENOMIC DNA]</scope>
    <source>
        <strain evidence="8 9">E918</strain>
    </source>
</reference>
<evidence type="ECO:0000256" key="1">
    <source>
        <dbReference type="ARBA" id="ARBA00022679"/>
    </source>
</evidence>
<evidence type="ECO:0000256" key="2">
    <source>
        <dbReference type="ARBA" id="ARBA00022741"/>
    </source>
</evidence>
<protein>
    <submittedName>
        <fullName evidence="8">Serine/threonine protein kinase</fullName>
    </submittedName>
</protein>
<dbReference type="AlphaFoldDB" id="A0A7X6K6G6"/>
<dbReference type="EMBL" id="JAAZSQ010000015">
    <property type="protein sequence ID" value="NKX55764.1"/>
    <property type="molecule type" value="Genomic_DNA"/>
</dbReference>
<evidence type="ECO:0000256" key="5">
    <source>
        <dbReference type="PROSITE-ProRule" id="PRU10141"/>
    </source>
</evidence>
<organism evidence="8 9">
    <name type="scientific">Arthrobacter mobilis</name>
    <dbReference type="NCBI Taxonomy" id="2724944"/>
    <lineage>
        <taxon>Bacteria</taxon>
        <taxon>Bacillati</taxon>
        <taxon>Actinomycetota</taxon>
        <taxon>Actinomycetes</taxon>
        <taxon>Micrococcales</taxon>
        <taxon>Micrococcaceae</taxon>
        <taxon>Arthrobacter</taxon>
    </lineage>
</organism>
<dbReference type="Gene3D" id="1.10.510.10">
    <property type="entry name" value="Transferase(Phosphotransferase) domain 1"/>
    <property type="match status" value="1"/>
</dbReference>
<dbReference type="SMART" id="SM00220">
    <property type="entry name" value="S_TKc"/>
    <property type="match status" value="1"/>
</dbReference>
<dbReference type="PROSITE" id="PS50011">
    <property type="entry name" value="PROTEIN_KINASE_DOM"/>
    <property type="match status" value="1"/>
</dbReference>
<evidence type="ECO:0000313" key="8">
    <source>
        <dbReference type="EMBL" id="NKX55764.1"/>
    </source>
</evidence>
<comment type="caution">
    <text evidence="8">The sequence shown here is derived from an EMBL/GenBank/DDBJ whole genome shotgun (WGS) entry which is preliminary data.</text>
</comment>
<gene>
    <name evidence="8" type="ORF">HGG74_14695</name>
</gene>
<dbReference type="InterPro" id="IPR000719">
    <property type="entry name" value="Prot_kinase_dom"/>
</dbReference>